<keyword evidence="3" id="KW-1185">Reference proteome</keyword>
<evidence type="ECO:0000313" key="2">
    <source>
        <dbReference type="EMBL" id="GGY18403.1"/>
    </source>
</evidence>
<gene>
    <name evidence="2" type="ORF">GCM10010384_25980</name>
</gene>
<proteinExistence type="predicted"/>
<reference evidence="3" key="1">
    <citation type="journal article" date="2019" name="Int. J. Syst. Evol. Microbiol.">
        <title>The Global Catalogue of Microorganisms (GCM) 10K type strain sequencing project: providing services to taxonomists for standard genome sequencing and annotation.</title>
        <authorList>
            <consortium name="The Broad Institute Genomics Platform"/>
            <consortium name="The Broad Institute Genome Sequencing Center for Infectious Disease"/>
            <person name="Wu L."/>
            <person name="Ma J."/>
        </authorList>
    </citation>
    <scope>NUCLEOTIDE SEQUENCE [LARGE SCALE GENOMIC DNA]</scope>
    <source>
        <strain evidence="3">JCM 4957</strain>
    </source>
</reference>
<comment type="caution">
    <text evidence="2">The sequence shown here is derived from an EMBL/GenBank/DDBJ whole genome shotgun (WGS) entry which is preliminary data.</text>
</comment>
<keyword evidence="1" id="KW-0732">Signal</keyword>
<accession>A0ABQ2ZNS3</accession>
<feature type="signal peptide" evidence="1">
    <location>
        <begin position="1"/>
        <end position="27"/>
    </location>
</feature>
<protein>
    <recommendedName>
        <fullName evidence="4">Secreted protein</fullName>
    </recommendedName>
</protein>
<dbReference type="RefSeq" id="WP_190197927.1">
    <property type="nucleotide sequence ID" value="NZ_BMWE01000006.1"/>
</dbReference>
<organism evidence="2 3">
    <name type="scientific">Streptomyces djakartensis</name>
    <dbReference type="NCBI Taxonomy" id="68193"/>
    <lineage>
        <taxon>Bacteria</taxon>
        <taxon>Bacillati</taxon>
        <taxon>Actinomycetota</taxon>
        <taxon>Actinomycetes</taxon>
        <taxon>Kitasatosporales</taxon>
        <taxon>Streptomycetaceae</taxon>
        <taxon>Streptomyces</taxon>
    </lineage>
</organism>
<dbReference type="Proteomes" id="UP000653308">
    <property type="component" value="Unassembled WGS sequence"/>
</dbReference>
<evidence type="ECO:0008006" key="4">
    <source>
        <dbReference type="Google" id="ProtNLM"/>
    </source>
</evidence>
<feature type="chain" id="PRO_5046062522" description="Secreted protein" evidence="1">
    <location>
        <begin position="28"/>
        <end position="161"/>
    </location>
</feature>
<dbReference type="Gene3D" id="2.60.20.10">
    <property type="entry name" value="Crystallins"/>
    <property type="match status" value="1"/>
</dbReference>
<sequence length="161" mass="17512">MRRLLSALAAFALAWVAIVTSPGTAAAAGTPRAQFWDATGYQSWKLDKDVWSQGYALIPDLSKEGLSCWFCSGNWDNRISSLSTTGGGQSPVDLFVYTEKGYGGTCVHIPANTQVSDVRDMIVSGIGYPISLNNEISSFMVYDINRPVPDHPECHLLLSHL</sequence>
<evidence type="ECO:0000256" key="1">
    <source>
        <dbReference type="SAM" id="SignalP"/>
    </source>
</evidence>
<dbReference type="EMBL" id="BMWE01000006">
    <property type="protein sequence ID" value="GGY18403.1"/>
    <property type="molecule type" value="Genomic_DNA"/>
</dbReference>
<evidence type="ECO:0000313" key="3">
    <source>
        <dbReference type="Proteomes" id="UP000653308"/>
    </source>
</evidence>
<name>A0ABQ2ZNS3_9ACTN</name>